<dbReference type="Proteomes" id="UP000319769">
    <property type="component" value="Unassembled WGS sequence"/>
</dbReference>
<dbReference type="AlphaFoldDB" id="A0A5N0V3Z1"/>
<dbReference type="RefSeq" id="WP_144747108.1">
    <property type="nucleotide sequence ID" value="NZ_VMNW02000018.1"/>
</dbReference>
<dbReference type="OrthoDB" id="3690349at2"/>
<proteinExistence type="predicted"/>
<protein>
    <submittedName>
        <fullName evidence="1">Uncharacterized protein</fullName>
    </submittedName>
</protein>
<evidence type="ECO:0000313" key="1">
    <source>
        <dbReference type="EMBL" id="KAA9161106.1"/>
    </source>
</evidence>
<gene>
    <name evidence="1" type="ORF">FPZ12_015215</name>
</gene>
<comment type="caution">
    <text evidence="1">The sequence shown here is derived from an EMBL/GenBank/DDBJ whole genome shotgun (WGS) entry which is preliminary data.</text>
</comment>
<keyword evidence="2" id="KW-1185">Reference proteome</keyword>
<sequence length="126" mass="13757">MSSAEEGGASVDARLMDLMDRGYKFLHPRDGEGRVVAVVGIRAHGSVIDVLRLDAEDDVVAFRVPGDESNVLEPRKMLWRCRGEAHEVLDELLSLADDYLNADGTPVKGCWVPGEGGRAKWLAPAR</sequence>
<evidence type="ECO:0000313" key="2">
    <source>
        <dbReference type="Proteomes" id="UP000319769"/>
    </source>
</evidence>
<dbReference type="EMBL" id="VMNW02000018">
    <property type="protein sequence ID" value="KAA9161106.1"/>
    <property type="molecule type" value="Genomic_DNA"/>
</dbReference>
<reference evidence="1" key="1">
    <citation type="submission" date="2019-09" db="EMBL/GenBank/DDBJ databases">
        <authorList>
            <person name="Teo W.F.A."/>
            <person name="Duangmal K."/>
        </authorList>
    </citation>
    <scope>NUCLEOTIDE SEQUENCE [LARGE SCALE GENOMIC DNA]</scope>
    <source>
        <strain evidence="1">K81G1</strain>
    </source>
</reference>
<organism evidence="1 2">
    <name type="scientific">Amycolatopsis acidicola</name>
    <dbReference type="NCBI Taxonomy" id="2596893"/>
    <lineage>
        <taxon>Bacteria</taxon>
        <taxon>Bacillati</taxon>
        <taxon>Actinomycetota</taxon>
        <taxon>Actinomycetes</taxon>
        <taxon>Pseudonocardiales</taxon>
        <taxon>Pseudonocardiaceae</taxon>
        <taxon>Amycolatopsis</taxon>
    </lineage>
</organism>
<name>A0A5N0V3Z1_9PSEU</name>
<accession>A0A5N0V3Z1</accession>